<proteinExistence type="predicted"/>
<keyword evidence="3" id="KW-1185">Reference proteome</keyword>
<dbReference type="AlphaFoldDB" id="A0AAD7MW86"/>
<dbReference type="EMBL" id="JARKIB010000127">
    <property type="protein sequence ID" value="KAJ7735371.1"/>
    <property type="molecule type" value="Genomic_DNA"/>
</dbReference>
<name>A0AAD7MW86_9AGAR</name>
<dbReference type="Proteomes" id="UP001215598">
    <property type="component" value="Unassembled WGS sequence"/>
</dbReference>
<gene>
    <name evidence="2" type="ORF">B0H16DRAFT_1467207</name>
</gene>
<feature type="signal peptide" evidence="1">
    <location>
        <begin position="1"/>
        <end position="18"/>
    </location>
</feature>
<evidence type="ECO:0000256" key="1">
    <source>
        <dbReference type="SAM" id="SignalP"/>
    </source>
</evidence>
<accession>A0AAD7MW86</accession>
<evidence type="ECO:0000313" key="3">
    <source>
        <dbReference type="Proteomes" id="UP001215598"/>
    </source>
</evidence>
<keyword evidence="1" id="KW-0732">Signal</keyword>
<reference evidence="2" key="1">
    <citation type="submission" date="2023-03" db="EMBL/GenBank/DDBJ databases">
        <title>Massive genome expansion in bonnet fungi (Mycena s.s.) driven by repeated elements and novel gene families across ecological guilds.</title>
        <authorList>
            <consortium name="Lawrence Berkeley National Laboratory"/>
            <person name="Harder C.B."/>
            <person name="Miyauchi S."/>
            <person name="Viragh M."/>
            <person name="Kuo A."/>
            <person name="Thoen E."/>
            <person name="Andreopoulos B."/>
            <person name="Lu D."/>
            <person name="Skrede I."/>
            <person name="Drula E."/>
            <person name="Henrissat B."/>
            <person name="Morin E."/>
            <person name="Kohler A."/>
            <person name="Barry K."/>
            <person name="LaButti K."/>
            <person name="Morin E."/>
            <person name="Salamov A."/>
            <person name="Lipzen A."/>
            <person name="Mereny Z."/>
            <person name="Hegedus B."/>
            <person name="Baldrian P."/>
            <person name="Stursova M."/>
            <person name="Weitz H."/>
            <person name="Taylor A."/>
            <person name="Grigoriev I.V."/>
            <person name="Nagy L.G."/>
            <person name="Martin F."/>
            <person name="Kauserud H."/>
        </authorList>
    </citation>
    <scope>NUCLEOTIDE SEQUENCE</scope>
    <source>
        <strain evidence="2">CBHHK182m</strain>
    </source>
</reference>
<feature type="chain" id="PRO_5041944469" evidence="1">
    <location>
        <begin position="19"/>
        <end position="191"/>
    </location>
</feature>
<evidence type="ECO:0000313" key="2">
    <source>
        <dbReference type="EMBL" id="KAJ7735371.1"/>
    </source>
</evidence>
<sequence length="191" mass="21468">MTILMVVLNLCLHHGHHALTLFRRHRSNNNIQTHCAVTHLGGASMQAGTFTKLYGSVAKQEHTDKITVDEAPETESEWEETLESEPIPEKGYGLSMELVGFEDLNYNNEIFGIPEDQEEQTFGQESVEGNNSEVSEEEITELKSTLESPIKAQLQEWLDTLEQITFGSQAGDTEVGNLLRQRLAKLEQKVL</sequence>
<comment type="caution">
    <text evidence="2">The sequence shown here is derived from an EMBL/GenBank/DDBJ whole genome shotgun (WGS) entry which is preliminary data.</text>
</comment>
<protein>
    <submittedName>
        <fullName evidence="2">Uncharacterized protein</fullName>
    </submittedName>
</protein>
<organism evidence="2 3">
    <name type="scientific">Mycena metata</name>
    <dbReference type="NCBI Taxonomy" id="1033252"/>
    <lineage>
        <taxon>Eukaryota</taxon>
        <taxon>Fungi</taxon>
        <taxon>Dikarya</taxon>
        <taxon>Basidiomycota</taxon>
        <taxon>Agaricomycotina</taxon>
        <taxon>Agaricomycetes</taxon>
        <taxon>Agaricomycetidae</taxon>
        <taxon>Agaricales</taxon>
        <taxon>Marasmiineae</taxon>
        <taxon>Mycenaceae</taxon>
        <taxon>Mycena</taxon>
    </lineage>
</organism>